<evidence type="ECO:0000313" key="2">
    <source>
        <dbReference type="EMBL" id="MCQ1539321.1"/>
    </source>
</evidence>
<dbReference type="Gene3D" id="2.60.40.10">
    <property type="entry name" value="Immunoglobulins"/>
    <property type="match status" value="3"/>
</dbReference>
<name>A0ABD4TLM4_9EURY</name>
<sequence length="524" mass="55935">PTSWKWEYSTGSTWTQFSTSKSPSYQFSSAGTYSIRLTASNAGGGNTIAKSGYITVKPPAPVAAFTASPTTGTAPLTVQFTDQSSNTPTSWKWEYSTGSTWTQFSTSKSPSYQFSSAGTYSIRLTASNAGGGNTEMKQEYIAVDPLVPPVANFTATPTSGKVPLTVNFTDQSDGVPTEWLWNFGDNITSDNQNPAHTYTSAGTYTVSLSVTNDDGSNTKTKAEYIIVDLPQPAAQSLPITVNAGTNEQILTFGTDPDGTEGFDAGLDLTAPPLPPGVTFDVVFMISDSLFPRLYTDIRGEIDEADPERHWQMEIITRDADSILSWDPTLLPKDLTCTLTYAGTRYDMKSVATITVPRAADGTVQRVAITISSGMEMTIPLAAGWNLVSVPYADPAYTLPSPNPIQVVYGYNPATRAYVISQLDQMQPGKAYWIASTSATEITVRGTNASPITTDLTAGWNLIGGTDQTVAFGSIAIDPAGSWAMPFVYGYNTGTRAYEQVTVLTPGAGHWGAVTADCTIMIPGV</sequence>
<dbReference type="SMART" id="SM00089">
    <property type="entry name" value="PKD"/>
    <property type="match status" value="3"/>
</dbReference>
<gene>
    <name evidence="2" type="ORF">FTO68_10050</name>
</gene>
<dbReference type="Pfam" id="PF00801">
    <property type="entry name" value="PKD"/>
    <property type="match status" value="2"/>
</dbReference>
<organism evidence="2 3">
    <name type="scientific">Methanocalculus taiwanensis</name>
    <dbReference type="NCBI Taxonomy" id="106207"/>
    <lineage>
        <taxon>Archaea</taxon>
        <taxon>Methanobacteriati</taxon>
        <taxon>Methanobacteriota</taxon>
        <taxon>Stenosarchaea group</taxon>
        <taxon>Methanomicrobia</taxon>
        <taxon>Methanomicrobiales</taxon>
        <taxon>Methanocalculaceae</taxon>
        <taxon>Methanocalculus</taxon>
    </lineage>
</organism>
<dbReference type="SUPFAM" id="SSF49299">
    <property type="entry name" value="PKD domain"/>
    <property type="match status" value="3"/>
</dbReference>
<evidence type="ECO:0000313" key="3">
    <source>
        <dbReference type="Proteomes" id="UP001524383"/>
    </source>
</evidence>
<comment type="caution">
    <text evidence="2">The sequence shown here is derived from an EMBL/GenBank/DDBJ whole genome shotgun (WGS) entry which is preliminary data.</text>
</comment>
<dbReference type="CDD" id="cd00146">
    <property type="entry name" value="PKD"/>
    <property type="match status" value="3"/>
</dbReference>
<dbReference type="Proteomes" id="UP001524383">
    <property type="component" value="Unassembled WGS sequence"/>
</dbReference>
<dbReference type="InterPro" id="IPR000601">
    <property type="entry name" value="PKD_dom"/>
</dbReference>
<proteinExistence type="predicted"/>
<keyword evidence="3" id="KW-1185">Reference proteome</keyword>
<dbReference type="PANTHER" id="PTHR36842:SF1">
    <property type="entry name" value="PROTEIN TOLB"/>
    <property type="match status" value="1"/>
</dbReference>
<feature type="domain" description="PKD" evidence="1">
    <location>
        <begin position="1"/>
        <end position="56"/>
    </location>
</feature>
<dbReference type="PANTHER" id="PTHR36842">
    <property type="entry name" value="PROTEIN TOLB HOMOLOG"/>
    <property type="match status" value="1"/>
</dbReference>
<dbReference type="InterPro" id="IPR013783">
    <property type="entry name" value="Ig-like_fold"/>
</dbReference>
<dbReference type="RefSeq" id="WP_255333286.1">
    <property type="nucleotide sequence ID" value="NZ_VOTZ01000024.1"/>
</dbReference>
<feature type="domain" description="PKD" evidence="1">
    <location>
        <begin position="149"/>
        <end position="227"/>
    </location>
</feature>
<dbReference type="AlphaFoldDB" id="A0ABD4TLM4"/>
<dbReference type="PROSITE" id="PS50093">
    <property type="entry name" value="PKD"/>
    <property type="match status" value="3"/>
</dbReference>
<feature type="domain" description="PKD" evidence="1">
    <location>
        <begin position="61"/>
        <end position="134"/>
    </location>
</feature>
<feature type="non-terminal residue" evidence="2">
    <location>
        <position position="1"/>
    </location>
</feature>
<evidence type="ECO:0000259" key="1">
    <source>
        <dbReference type="PROSITE" id="PS50093"/>
    </source>
</evidence>
<protein>
    <submittedName>
        <fullName evidence="2">PKD domain-containing protein</fullName>
    </submittedName>
</protein>
<reference evidence="2 3" key="1">
    <citation type="submission" date="2019-08" db="EMBL/GenBank/DDBJ databases">
        <authorList>
            <person name="Chen S.-C."/>
            <person name="Lai M.-C."/>
            <person name="You Y.-T."/>
        </authorList>
    </citation>
    <scope>NUCLEOTIDE SEQUENCE [LARGE SCALE GENOMIC DNA]</scope>
    <source>
        <strain evidence="2 3">P2F9704a</strain>
    </source>
</reference>
<accession>A0ABD4TLM4</accession>
<dbReference type="InterPro" id="IPR022409">
    <property type="entry name" value="PKD/Chitinase_dom"/>
</dbReference>
<dbReference type="EMBL" id="VOTZ01000024">
    <property type="protein sequence ID" value="MCQ1539321.1"/>
    <property type="molecule type" value="Genomic_DNA"/>
</dbReference>
<dbReference type="InterPro" id="IPR035986">
    <property type="entry name" value="PKD_dom_sf"/>
</dbReference>
<dbReference type="FunFam" id="2.60.40.10:FF:000270">
    <property type="entry name" value="Cell surface protein"/>
    <property type="match status" value="2"/>
</dbReference>
<dbReference type="Pfam" id="PF18911">
    <property type="entry name" value="PKD_4"/>
    <property type="match status" value="1"/>
</dbReference>